<dbReference type="AlphaFoldDB" id="A0A9P1C582"/>
<keyword evidence="3" id="KW-1185">Reference proteome</keyword>
<dbReference type="EMBL" id="CAMXCT030000979">
    <property type="protein sequence ID" value="CAL4772641.1"/>
    <property type="molecule type" value="Genomic_DNA"/>
</dbReference>
<gene>
    <name evidence="1" type="ORF">C1SCF055_LOCUS12788</name>
</gene>
<evidence type="ECO:0000313" key="2">
    <source>
        <dbReference type="EMBL" id="CAL4772641.1"/>
    </source>
</evidence>
<reference evidence="2 3" key="2">
    <citation type="submission" date="2024-05" db="EMBL/GenBank/DDBJ databases">
        <authorList>
            <person name="Chen Y."/>
            <person name="Shah S."/>
            <person name="Dougan E. K."/>
            <person name="Thang M."/>
            <person name="Chan C."/>
        </authorList>
    </citation>
    <scope>NUCLEOTIDE SEQUENCE [LARGE SCALE GENOMIC DNA]</scope>
</reference>
<accession>A0A9P1C582</accession>
<evidence type="ECO:0000313" key="3">
    <source>
        <dbReference type="Proteomes" id="UP001152797"/>
    </source>
</evidence>
<sequence>MNARLAAGRRAQESEIIQKFQQIREMAAGLELVQDAAELWGSAGRIRILCKEILQLLDHECVESEEVEDYANEGSSSVTRIFREIWELARDILSSEEAANECMEVIHLGQNGCRLAAGASFVPHGELKSSWGPGVPWKCFRVQTLKQLRRMRLEL</sequence>
<dbReference type="EMBL" id="CAMXCT020000979">
    <property type="protein sequence ID" value="CAL1138704.1"/>
    <property type="molecule type" value="Genomic_DNA"/>
</dbReference>
<proteinExistence type="predicted"/>
<comment type="caution">
    <text evidence="1">The sequence shown here is derived from an EMBL/GenBank/DDBJ whole genome shotgun (WGS) entry which is preliminary data.</text>
</comment>
<name>A0A9P1C582_9DINO</name>
<organism evidence="1">
    <name type="scientific">Cladocopium goreaui</name>
    <dbReference type="NCBI Taxonomy" id="2562237"/>
    <lineage>
        <taxon>Eukaryota</taxon>
        <taxon>Sar</taxon>
        <taxon>Alveolata</taxon>
        <taxon>Dinophyceae</taxon>
        <taxon>Suessiales</taxon>
        <taxon>Symbiodiniaceae</taxon>
        <taxon>Cladocopium</taxon>
    </lineage>
</organism>
<protein>
    <submittedName>
        <fullName evidence="1">Uncharacterized protein</fullName>
    </submittedName>
</protein>
<dbReference type="Proteomes" id="UP001152797">
    <property type="component" value="Unassembled WGS sequence"/>
</dbReference>
<dbReference type="EMBL" id="CAMXCT010000979">
    <property type="protein sequence ID" value="CAI3985329.1"/>
    <property type="molecule type" value="Genomic_DNA"/>
</dbReference>
<reference evidence="1" key="1">
    <citation type="submission" date="2022-10" db="EMBL/GenBank/DDBJ databases">
        <authorList>
            <person name="Chen Y."/>
            <person name="Dougan E. K."/>
            <person name="Chan C."/>
            <person name="Rhodes N."/>
            <person name="Thang M."/>
        </authorList>
    </citation>
    <scope>NUCLEOTIDE SEQUENCE</scope>
</reference>
<evidence type="ECO:0000313" key="1">
    <source>
        <dbReference type="EMBL" id="CAI3985329.1"/>
    </source>
</evidence>